<keyword evidence="1" id="KW-0472">Membrane</keyword>
<feature type="transmembrane region" description="Helical" evidence="1">
    <location>
        <begin position="6"/>
        <end position="26"/>
    </location>
</feature>
<accession>A0A828U881</accession>
<name>A0A828U881_ECOLX</name>
<dbReference type="AlphaFoldDB" id="A0A828U881"/>
<sequence length="58" mass="6985">MIIVSLVWEWWLFFCLTVFLFALFLLENMMFFRCVSMLLIDDKQFFMIGIINSLSSYG</sequence>
<evidence type="ECO:0000313" key="3">
    <source>
        <dbReference type="Proteomes" id="UP000005272"/>
    </source>
</evidence>
<evidence type="ECO:0000256" key="1">
    <source>
        <dbReference type="SAM" id="Phobius"/>
    </source>
</evidence>
<evidence type="ECO:0000313" key="2">
    <source>
        <dbReference type="EMBL" id="EHU47449.1"/>
    </source>
</evidence>
<gene>
    <name evidence="2" type="ORF">ECDEC2D_0904</name>
</gene>
<dbReference type="Proteomes" id="UP000005272">
    <property type="component" value="Unassembled WGS sequence"/>
</dbReference>
<keyword evidence="1" id="KW-1133">Transmembrane helix</keyword>
<reference evidence="2 3" key="1">
    <citation type="journal article" date="2012" name="J. Bacteriol.">
        <title>Draft Genome Sequences of the Diarrheagenic Escherichia coli Collection.</title>
        <authorList>
            <person name="Hazen T.H."/>
            <person name="Sahl J.W."/>
            <person name="Redman J.C."/>
            <person name="Morris C.R."/>
            <person name="Daugherty S.C."/>
            <person name="Chibucos M.C."/>
            <person name="Sengamalay N.A."/>
            <person name="Fraser-Liggett C.M."/>
            <person name="Steinsland H."/>
            <person name="Whittam T.S."/>
            <person name="Whittam B."/>
            <person name="Manning S.D."/>
            <person name="Rasko D.A."/>
        </authorList>
    </citation>
    <scope>NUCLEOTIDE SEQUENCE [LARGE SCALE GENOMIC DNA]</scope>
    <source>
        <strain evidence="2 3">DEC2D</strain>
    </source>
</reference>
<proteinExistence type="predicted"/>
<organism evidence="2 3">
    <name type="scientific">Escherichia coli DEC2D</name>
    <dbReference type="NCBI Taxonomy" id="868141"/>
    <lineage>
        <taxon>Bacteria</taxon>
        <taxon>Pseudomonadati</taxon>
        <taxon>Pseudomonadota</taxon>
        <taxon>Gammaproteobacteria</taxon>
        <taxon>Enterobacterales</taxon>
        <taxon>Enterobacteriaceae</taxon>
        <taxon>Escherichia</taxon>
    </lineage>
</organism>
<comment type="caution">
    <text evidence="2">The sequence shown here is derived from an EMBL/GenBank/DDBJ whole genome shotgun (WGS) entry which is preliminary data.</text>
</comment>
<dbReference type="EMBL" id="AIFC01000014">
    <property type="protein sequence ID" value="EHU47449.1"/>
    <property type="molecule type" value="Genomic_DNA"/>
</dbReference>
<keyword evidence="1" id="KW-0812">Transmembrane</keyword>
<protein>
    <submittedName>
        <fullName evidence="2">Uncharacterized protein</fullName>
    </submittedName>
</protein>